<sequence>MGPLQSFFKSFKFYTKGVFAFAILMVGAAYGITSSIVLALVGKRNLSQYSTARFFYYLFGTIFGITIKIDRPELLEQLPAVIISNHQSELDVFMLDKSPLTP</sequence>
<accession>A0ACB5UAJ0</accession>
<organism evidence="1 2">
    <name type="scientific">Ambrosiozyma monospora</name>
    <name type="common">Yeast</name>
    <name type="synonym">Endomycopsis monosporus</name>
    <dbReference type="NCBI Taxonomy" id="43982"/>
    <lineage>
        <taxon>Eukaryota</taxon>
        <taxon>Fungi</taxon>
        <taxon>Dikarya</taxon>
        <taxon>Ascomycota</taxon>
        <taxon>Saccharomycotina</taxon>
        <taxon>Pichiomycetes</taxon>
        <taxon>Pichiales</taxon>
        <taxon>Pichiaceae</taxon>
        <taxon>Ambrosiozyma</taxon>
    </lineage>
</organism>
<dbReference type="EMBL" id="BSXS01014445">
    <property type="protein sequence ID" value="GMF05486.1"/>
    <property type="molecule type" value="Genomic_DNA"/>
</dbReference>
<protein>
    <submittedName>
        <fullName evidence="1">Unnamed protein product</fullName>
    </submittedName>
</protein>
<dbReference type="Proteomes" id="UP001165064">
    <property type="component" value="Unassembled WGS sequence"/>
</dbReference>
<gene>
    <name evidence="1" type="ORF">Amon02_001235300</name>
</gene>
<reference evidence="1" key="1">
    <citation type="submission" date="2023-04" db="EMBL/GenBank/DDBJ databases">
        <title>Ambrosiozyma monospora NBRC 10751.</title>
        <authorList>
            <person name="Ichikawa N."/>
            <person name="Sato H."/>
            <person name="Tonouchi N."/>
        </authorList>
    </citation>
    <scope>NUCLEOTIDE SEQUENCE</scope>
    <source>
        <strain evidence="1">NBRC 10751</strain>
    </source>
</reference>
<evidence type="ECO:0000313" key="2">
    <source>
        <dbReference type="Proteomes" id="UP001165064"/>
    </source>
</evidence>
<evidence type="ECO:0000313" key="1">
    <source>
        <dbReference type="EMBL" id="GMF05486.1"/>
    </source>
</evidence>
<keyword evidence="2" id="KW-1185">Reference proteome</keyword>
<comment type="caution">
    <text evidence="1">The sequence shown here is derived from an EMBL/GenBank/DDBJ whole genome shotgun (WGS) entry which is preliminary data.</text>
</comment>
<proteinExistence type="predicted"/>
<name>A0ACB5UAJ0_AMBMO</name>